<dbReference type="eggNOG" id="ENOG5030TQ6">
    <property type="taxonomic scope" value="Bacteria"/>
</dbReference>
<evidence type="ECO:0000313" key="2">
    <source>
        <dbReference type="Proteomes" id="UP000023703"/>
    </source>
</evidence>
<accession>X5EBB2</accession>
<keyword evidence="2" id="KW-1185">Reference proteome</keyword>
<sequence length="367" mass="39831">MTPDDFLEMDRNLFAARAEEVAFNLADLQIGRIVPPALDDLVAADERVAGQVQAVRDADTTPTGADALAALAGEVVAGKVKPETAIKRLNGAASLRTLPGNPRRSRVDLLAGHVETAARAAEDRPEWSPTSLRRSVVPEVRSRLQKVADDMLSTMNAAPAIVREKVGEVRDFSGYEIGYGQPGGMAGALDWIAPTGDLRAVDPDELKAVQRLQAAWSVLSPSSFDAFWWLGTGQAAQRDSMNEYVGAAGAAFDHFDPALLVVGGEAVDYVAAGLRLDYLVAAGIVTEFSVVADPFGDDVEEWRARVRRAEQFDLYINEKRHLRDINGAVLVRDQAHLQDMHARTETPRMGQVELFRRHLLGSGRVNG</sequence>
<dbReference type="STRING" id="1404245.CGLY_07355"/>
<organism evidence="1 2">
    <name type="scientific">Corynebacterium glyciniphilum AJ 3170</name>
    <dbReference type="NCBI Taxonomy" id="1404245"/>
    <lineage>
        <taxon>Bacteria</taxon>
        <taxon>Bacillati</taxon>
        <taxon>Actinomycetota</taxon>
        <taxon>Actinomycetes</taxon>
        <taxon>Mycobacteriales</taxon>
        <taxon>Corynebacteriaceae</taxon>
        <taxon>Corynebacterium</taxon>
    </lineage>
</organism>
<dbReference type="AlphaFoldDB" id="X5EBB2"/>
<evidence type="ECO:0000313" key="1">
    <source>
        <dbReference type="EMBL" id="AHW63916.1"/>
    </source>
</evidence>
<dbReference type="HOGENOM" id="CLU_753801_0_0_11"/>
<dbReference type="EMBL" id="CP006842">
    <property type="protein sequence ID" value="AHW63916.1"/>
    <property type="molecule type" value="Genomic_DNA"/>
</dbReference>
<protein>
    <submittedName>
        <fullName evidence="1">Uncharacterized protein</fullName>
    </submittedName>
</protein>
<gene>
    <name evidence="1" type="ORF">CGLY_07355</name>
</gene>
<reference evidence="1 2" key="1">
    <citation type="journal article" date="2015" name="Int. J. Syst. Evol. Microbiol.">
        <title>Revisiting Corynebacterium glyciniphilum (ex Kubota et al., 1972) sp. nov., nom. rev., isolated from putrefied banana.</title>
        <authorList>
            <person name="Al-Dilaimi A."/>
            <person name="Bednarz H."/>
            <person name="Lomker A."/>
            <person name="Niehaus K."/>
            <person name="Kalinowski J."/>
            <person name="Ruckert C."/>
        </authorList>
    </citation>
    <scope>NUCLEOTIDE SEQUENCE [LARGE SCALE GENOMIC DNA]</scope>
    <source>
        <strain evidence="1">AJ 3170</strain>
    </source>
</reference>
<dbReference type="RefSeq" id="WP_052539848.1">
    <property type="nucleotide sequence ID" value="NZ_CP006842.1"/>
</dbReference>
<proteinExistence type="predicted"/>
<dbReference type="KEGG" id="cgy:CGLY_07355"/>
<name>X5EBB2_9CORY</name>
<dbReference type="Proteomes" id="UP000023703">
    <property type="component" value="Chromosome"/>
</dbReference>